<dbReference type="Gramene" id="RZC71270">
    <property type="protein sequence ID" value="RZC71270"/>
    <property type="gene ID" value="C5167_034464"/>
</dbReference>
<protein>
    <submittedName>
        <fullName evidence="1">Uncharacterized protein</fullName>
    </submittedName>
</protein>
<dbReference type="AlphaFoldDB" id="A0A4Y7KFZ0"/>
<organism evidence="1 2">
    <name type="scientific">Papaver somniferum</name>
    <name type="common">Opium poppy</name>
    <dbReference type="NCBI Taxonomy" id="3469"/>
    <lineage>
        <taxon>Eukaryota</taxon>
        <taxon>Viridiplantae</taxon>
        <taxon>Streptophyta</taxon>
        <taxon>Embryophyta</taxon>
        <taxon>Tracheophyta</taxon>
        <taxon>Spermatophyta</taxon>
        <taxon>Magnoliopsida</taxon>
        <taxon>Ranunculales</taxon>
        <taxon>Papaveraceae</taxon>
        <taxon>Papaveroideae</taxon>
        <taxon>Papaver</taxon>
    </lineage>
</organism>
<proteinExistence type="predicted"/>
<accession>A0A4Y7KFZ0</accession>
<name>A0A4Y7KFZ0_PAPSO</name>
<gene>
    <name evidence="1" type="ORF">C5167_034464</name>
</gene>
<dbReference type="EMBL" id="CM010721">
    <property type="protein sequence ID" value="RZC71270.1"/>
    <property type="molecule type" value="Genomic_DNA"/>
</dbReference>
<evidence type="ECO:0000313" key="2">
    <source>
        <dbReference type="Proteomes" id="UP000316621"/>
    </source>
</evidence>
<dbReference type="Proteomes" id="UP000316621">
    <property type="component" value="Chromosome 7"/>
</dbReference>
<sequence length="51" mass="5621">MVRKVVVGIKRTLPLGRKDPASGGISVGRCTVQRHTIGFRRLTNLTAARYI</sequence>
<reference evidence="1 2" key="1">
    <citation type="journal article" date="2018" name="Science">
        <title>The opium poppy genome and morphinan production.</title>
        <authorList>
            <person name="Guo L."/>
            <person name="Winzer T."/>
            <person name="Yang X."/>
            <person name="Li Y."/>
            <person name="Ning Z."/>
            <person name="He Z."/>
            <person name="Teodor R."/>
            <person name="Lu Y."/>
            <person name="Bowser T.A."/>
            <person name="Graham I.A."/>
            <person name="Ye K."/>
        </authorList>
    </citation>
    <scope>NUCLEOTIDE SEQUENCE [LARGE SCALE GENOMIC DNA]</scope>
    <source>
        <strain evidence="2">cv. HN1</strain>
        <tissue evidence="1">Leaves</tissue>
    </source>
</reference>
<evidence type="ECO:0000313" key="1">
    <source>
        <dbReference type="EMBL" id="RZC71270.1"/>
    </source>
</evidence>
<keyword evidence="2" id="KW-1185">Reference proteome</keyword>